<sequence>MGFWSGLKNFGSIILERITKAACWVAPTLNKVLSTLAGPVSMFHPGVGAAMGVEQRIAGGVDRYINGRK</sequence>
<reference evidence="1 2" key="1">
    <citation type="submission" date="2019-03" db="EMBL/GenBank/DDBJ databases">
        <title>Single cell metagenomics reveals metabolic interactions within the superorganism composed of flagellate Streblomastix strix and complex community of Bacteroidetes bacteria on its surface.</title>
        <authorList>
            <person name="Treitli S.C."/>
            <person name="Kolisko M."/>
            <person name="Husnik F."/>
            <person name="Keeling P."/>
            <person name="Hampl V."/>
        </authorList>
    </citation>
    <scope>NUCLEOTIDE SEQUENCE [LARGE SCALE GENOMIC DNA]</scope>
    <source>
        <strain evidence="1">ST1C</strain>
    </source>
</reference>
<evidence type="ECO:0000313" key="2">
    <source>
        <dbReference type="Proteomes" id="UP000324800"/>
    </source>
</evidence>
<gene>
    <name evidence="1" type="ORF">EZS28_048869</name>
</gene>
<protein>
    <submittedName>
        <fullName evidence="1">Uncharacterized protein</fullName>
    </submittedName>
</protein>
<name>A0A5J4TB53_9EUKA</name>
<dbReference type="EMBL" id="SNRW01034356">
    <property type="protein sequence ID" value="KAA6355604.1"/>
    <property type="molecule type" value="Genomic_DNA"/>
</dbReference>
<dbReference type="AlphaFoldDB" id="A0A5J4TB53"/>
<accession>A0A5J4TB53</accession>
<evidence type="ECO:0000313" key="1">
    <source>
        <dbReference type="EMBL" id="KAA6355604.1"/>
    </source>
</evidence>
<proteinExistence type="predicted"/>
<organism evidence="1 2">
    <name type="scientific">Streblomastix strix</name>
    <dbReference type="NCBI Taxonomy" id="222440"/>
    <lineage>
        <taxon>Eukaryota</taxon>
        <taxon>Metamonada</taxon>
        <taxon>Preaxostyla</taxon>
        <taxon>Oxymonadida</taxon>
        <taxon>Streblomastigidae</taxon>
        <taxon>Streblomastix</taxon>
    </lineage>
</organism>
<dbReference type="Proteomes" id="UP000324800">
    <property type="component" value="Unassembled WGS sequence"/>
</dbReference>
<comment type="caution">
    <text evidence="1">The sequence shown here is derived from an EMBL/GenBank/DDBJ whole genome shotgun (WGS) entry which is preliminary data.</text>
</comment>